<dbReference type="GO" id="GO:0007165">
    <property type="term" value="P:signal transduction"/>
    <property type="evidence" value="ECO:0007669"/>
    <property type="project" value="UniProtKB-ARBA"/>
</dbReference>
<comment type="similarity">
    <text evidence="2">Belongs to the 5'-AMP-activated protein kinase beta subunit family.</text>
</comment>
<feature type="compositionally biased region" description="Polar residues" evidence="4">
    <location>
        <begin position="68"/>
        <end position="78"/>
    </location>
</feature>
<name>A0AAN6ETK3_EXODE</name>
<accession>A0AAN6ETK3</accession>
<feature type="domain" description="Association with the SNF1 complex (ASC)" evidence="5">
    <location>
        <begin position="362"/>
        <end position="468"/>
    </location>
</feature>
<feature type="compositionally biased region" description="Low complexity" evidence="4">
    <location>
        <begin position="1"/>
        <end position="16"/>
    </location>
</feature>
<dbReference type="GO" id="GO:0019901">
    <property type="term" value="F:protein kinase binding"/>
    <property type="evidence" value="ECO:0007669"/>
    <property type="project" value="TreeGrafter"/>
</dbReference>
<organism evidence="6 7">
    <name type="scientific">Exophiala dermatitidis</name>
    <name type="common">Black yeast-like fungus</name>
    <name type="synonym">Wangiella dermatitidis</name>
    <dbReference type="NCBI Taxonomy" id="5970"/>
    <lineage>
        <taxon>Eukaryota</taxon>
        <taxon>Fungi</taxon>
        <taxon>Dikarya</taxon>
        <taxon>Ascomycota</taxon>
        <taxon>Pezizomycotina</taxon>
        <taxon>Eurotiomycetes</taxon>
        <taxon>Chaetothyriomycetidae</taxon>
        <taxon>Chaetothyriales</taxon>
        <taxon>Herpotrichiellaceae</taxon>
        <taxon>Exophiala</taxon>
    </lineage>
</organism>
<comment type="caution">
    <text evidence="6">The sequence shown here is derived from an EMBL/GenBank/DDBJ whole genome shotgun (WGS) entry which is preliminary data.</text>
</comment>
<dbReference type="CDD" id="cd02859">
    <property type="entry name" value="E_set_AMPKbeta_like_N"/>
    <property type="match status" value="1"/>
</dbReference>
<evidence type="ECO:0000313" key="7">
    <source>
        <dbReference type="Proteomes" id="UP001161757"/>
    </source>
</evidence>
<dbReference type="Pfam" id="PF04739">
    <property type="entry name" value="AMPKBI"/>
    <property type="match status" value="1"/>
</dbReference>
<evidence type="ECO:0000313" key="6">
    <source>
        <dbReference type="EMBL" id="KAJ8990904.1"/>
    </source>
</evidence>
<dbReference type="GO" id="GO:0005634">
    <property type="term" value="C:nucleus"/>
    <property type="evidence" value="ECO:0007669"/>
    <property type="project" value="TreeGrafter"/>
</dbReference>
<protein>
    <submittedName>
        <fullName evidence="6">Galactose metabolism- protein, variant 2</fullName>
    </submittedName>
</protein>
<evidence type="ECO:0000256" key="4">
    <source>
        <dbReference type="SAM" id="MobiDB-lite"/>
    </source>
</evidence>
<dbReference type="SMART" id="SM01010">
    <property type="entry name" value="AMPKBI"/>
    <property type="match status" value="1"/>
</dbReference>
<dbReference type="FunFam" id="2.60.40.10:FF:000562">
    <property type="entry name" value="Snf1 kinase complex beta-subunit Gal83"/>
    <property type="match status" value="1"/>
</dbReference>
<dbReference type="SUPFAM" id="SSF81296">
    <property type="entry name" value="E set domains"/>
    <property type="match status" value="1"/>
</dbReference>
<dbReference type="GO" id="GO:0031588">
    <property type="term" value="C:nucleotide-activated protein kinase complex"/>
    <property type="evidence" value="ECO:0007669"/>
    <property type="project" value="TreeGrafter"/>
</dbReference>
<reference evidence="6" key="1">
    <citation type="submission" date="2023-01" db="EMBL/GenBank/DDBJ databases">
        <title>Exophiala dermititidis isolated from Cystic Fibrosis Patient.</title>
        <authorList>
            <person name="Kurbessoian T."/>
            <person name="Crocker A."/>
            <person name="Murante D."/>
            <person name="Hogan D.A."/>
            <person name="Stajich J.E."/>
        </authorList>
    </citation>
    <scope>NUCLEOTIDE SEQUENCE</scope>
    <source>
        <strain evidence="6">Ex8</strain>
    </source>
</reference>
<dbReference type="InterPro" id="IPR014756">
    <property type="entry name" value="Ig_E-set"/>
</dbReference>
<dbReference type="Proteomes" id="UP001161757">
    <property type="component" value="Unassembled WGS sequence"/>
</dbReference>
<dbReference type="PANTHER" id="PTHR10343:SF84">
    <property type="entry name" value="5'-AMP-ACTIVATED PROTEIN KINASE SUBUNIT BETA-1"/>
    <property type="match status" value="1"/>
</dbReference>
<evidence type="ECO:0000256" key="3">
    <source>
        <dbReference type="ARBA" id="ARBA00022490"/>
    </source>
</evidence>
<evidence type="ECO:0000256" key="1">
    <source>
        <dbReference type="ARBA" id="ARBA00004496"/>
    </source>
</evidence>
<dbReference type="Pfam" id="PF16561">
    <property type="entry name" value="AMPK1_CBM"/>
    <property type="match status" value="1"/>
</dbReference>
<proteinExistence type="inferred from homology"/>
<feature type="compositionally biased region" description="Pro residues" evidence="4">
    <location>
        <begin position="107"/>
        <end position="117"/>
    </location>
</feature>
<sequence length="523" mass="57150">MGQQQSSEKGSSSRTGTPQAERDRKVSRRVSIQALSQSRATPVDPSATKDTAVAQTTSQHLDKPDLQQYLQASSSPDQQARAGKVERSSSRASRAHRNELEQRPKQQPSPAPAPPQASGPMDVPASRSKQESVDEPVEEPNNTYHDRRYTPVAQLRPPRLPLPIADVPIPESPTLLPVDRGNADVPIFETDEPLSAIEPQTTRKSSMLSTTTQSEEEVGEELQPFAVDTATAQTVPTVIEWNHGGNKVYVTGTFANWEKKYRLHPRKNGPGMFTTINLPSGTHHLKFVVDGEMVTSPDLPTAVDFNNFLVNYIEVATEDLTKPRRESAQTGSKSSALAAVEHEHGRSGTHTPVSEMGEPQAEEIPEGDFRQLVPQALLDIDLPEDDHRYHNAVRVIQESPAPPALPLFLSRSILNGVLPVKDDNSVLTLPNHTVLNHLMTSSVKNGVLATSVTTRYKKKVSVALDERFLHANRPVLVRDDNFIQTSASVPDGSIAMNGSGCRGLRVVLLASIDCISGINDFMT</sequence>
<dbReference type="EMBL" id="JAJGCB010000009">
    <property type="protein sequence ID" value="KAJ8990904.1"/>
    <property type="molecule type" value="Genomic_DNA"/>
</dbReference>
<dbReference type="InterPro" id="IPR037256">
    <property type="entry name" value="ASC_dom_sf"/>
</dbReference>
<dbReference type="Gene3D" id="6.20.250.60">
    <property type="match status" value="1"/>
</dbReference>
<gene>
    <name evidence="6" type="primary">GAL83</name>
    <name evidence="6" type="ORF">HRR80_004966</name>
</gene>
<feature type="region of interest" description="Disordered" evidence="4">
    <location>
        <begin position="1"/>
        <end position="155"/>
    </location>
</feature>
<dbReference type="InterPro" id="IPR006828">
    <property type="entry name" value="ASC_dom"/>
</dbReference>
<evidence type="ECO:0000256" key="2">
    <source>
        <dbReference type="ARBA" id="ARBA00010926"/>
    </source>
</evidence>
<dbReference type="InterPro" id="IPR050827">
    <property type="entry name" value="CRP1_MDG1_kinase"/>
</dbReference>
<dbReference type="SUPFAM" id="SSF160219">
    <property type="entry name" value="AMPKBI-like"/>
    <property type="match status" value="1"/>
</dbReference>
<keyword evidence="3" id="KW-0963">Cytoplasm</keyword>
<dbReference type="InterPro" id="IPR013783">
    <property type="entry name" value="Ig-like_fold"/>
</dbReference>
<evidence type="ECO:0000259" key="5">
    <source>
        <dbReference type="SMART" id="SM01010"/>
    </source>
</evidence>
<comment type="subcellular location">
    <subcellularLocation>
        <location evidence="1">Cytoplasm</location>
    </subcellularLocation>
</comment>
<dbReference type="PANTHER" id="PTHR10343">
    <property type="entry name" value="5'-AMP-ACTIVATED PROTEIN KINASE , BETA SUBUNIT"/>
    <property type="match status" value="1"/>
</dbReference>
<dbReference type="InterPro" id="IPR032640">
    <property type="entry name" value="AMPK1_CBM"/>
</dbReference>
<dbReference type="Gene3D" id="2.60.40.10">
    <property type="entry name" value="Immunoglobulins"/>
    <property type="match status" value="1"/>
</dbReference>
<dbReference type="GO" id="GO:0005737">
    <property type="term" value="C:cytoplasm"/>
    <property type="evidence" value="ECO:0007669"/>
    <property type="project" value="UniProtKB-SubCell"/>
</dbReference>
<dbReference type="AlphaFoldDB" id="A0AAN6ETK3"/>
<feature type="region of interest" description="Disordered" evidence="4">
    <location>
        <begin position="321"/>
        <end position="363"/>
    </location>
</feature>